<dbReference type="PANTHER" id="PTHR44169:SF6">
    <property type="entry name" value="NADPH-DEPENDENT 1-ACYLDIHYDROXYACETONE PHOSPHATE REDUCTASE"/>
    <property type="match status" value="1"/>
</dbReference>
<evidence type="ECO:0000313" key="5">
    <source>
        <dbReference type="Proteomes" id="UP000634134"/>
    </source>
</evidence>
<dbReference type="PRINTS" id="PR00081">
    <property type="entry name" value="GDHRDH"/>
</dbReference>
<evidence type="ECO:0000313" key="4">
    <source>
        <dbReference type="EMBL" id="MBE9461345.1"/>
    </source>
</evidence>
<dbReference type="PANTHER" id="PTHR44169">
    <property type="entry name" value="NADPH-DEPENDENT 1-ACYLDIHYDROXYACETONE PHOSPHATE REDUCTASE"/>
    <property type="match status" value="1"/>
</dbReference>
<dbReference type="PRINTS" id="PR00080">
    <property type="entry name" value="SDRFAMILY"/>
</dbReference>
<name>A0ABR9W7A7_9BACT</name>
<organism evidence="4 5">
    <name type="scientific">Dyadobacter subterraneus</name>
    <dbReference type="NCBI Taxonomy" id="2773304"/>
    <lineage>
        <taxon>Bacteria</taxon>
        <taxon>Pseudomonadati</taxon>
        <taxon>Bacteroidota</taxon>
        <taxon>Cytophagia</taxon>
        <taxon>Cytophagales</taxon>
        <taxon>Spirosomataceae</taxon>
        <taxon>Dyadobacter</taxon>
    </lineage>
</organism>
<accession>A0ABR9W7A7</accession>
<dbReference type="Pfam" id="PF00106">
    <property type="entry name" value="adh_short"/>
    <property type="match status" value="1"/>
</dbReference>
<dbReference type="Proteomes" id="UP000634134">
    <property type="component" value="Unassembled WGS sequence"/>
</dbReference>
<dbReference type="SUPFAM" id="SSF51735">
    <property type="entry name" value="NAD(P)-binding Rossmann-fold domains"/>
    <property type="match status" value="1"/>
</dbReference>
<gene>
    <name evidence="4" type="ORF">IEE83_05570</name>
</gene>
<dbReference type="EMBL" id="JACYGY010000001">
    <property type="protein sequence ID" value="MBE9461345.1"/>
    <property type="molecule type" value="Genomic_DNA"/>
</dbReference>
<proteinExistence type="inferred from homology"/>
<dbReference type="InterPro" id="IPR036291">
    <property type="entry name" value="NAD(P)-bd_dom_sf"/>
</dbReference>
<dbReference type="NCBIfam" id="NF004826">
    <property type="entry name" value="PRK06182.1"/>
    <property type="match status" value="1"/>
</dbReference>
<dbReference type="CDD" id="cd05374">
    <property type="entry name" value="17beta-HSD-like_SDR_c"/>
    <property type="match status" value="1"/>
</dbReference>
<evidence type="ECO:0000256" key="3">
    <source>
        <dbReference type="RuleBase" id="RU000363"/>
    </source>
</evidence>
<keyword evidence="5" id="KW-1185">Reference proteome</keyword>
<comment type="caution">
    <text evidence="4">The sequence shown here is derived from an EMBL/GenBank/DDBJ whole genome shotgun (WGS) entry which is preliminary data.</text>
</comment>
<sequence>MEGKVVLITGASSGMGKATAELLSASGYKVYGAARRTELMRNLKEVGIKILQMDVTDDISIQKGIDEIIKKEGKIDILINNAGFGLFGSIEDVPMDEARYQMDVNVFGLARLTQLVLPYMRKQNSGKIVNITSTGGKLSSPLGGWYHASKYAVEALSDSLRMEVKQFGIDVIVIEPGAIKSEWGDIAMENLRKISAGKAYSPLAGKIIEMSQKLKPKNEDPEVIAKLILKSISTRNPRTRYHAGYLSGIILFLKKVLTDKQFDKLMLSQMK</sequence>
<evidence type="ECO:0000256" key="2">
    <source>
        <dbReference type="ARBA" id="ARBA00023002"/>
    </source>
</evidence>
<dbReference type="InterPro" id="IPR002347">
    <property type="entry name" value="SDR_fam"/>
</dbReference>
<evidence type="ECO:0000256" key="1">
    <source>
        <dbReference type="ARBA" id="ARBA00006484"/>
    </source>
</evidence>
<protein>
    <submittedName>
        <fullName evidence="4">SDR family NAD(P)-dependent oxidoreductase</fullName>
    </submittedName>
</protein>
<keyword evidence="2" id="KW-0560">Oxidoreductase</keyword>
<comment type="similarity">
    <text evidence="1 3">Belongs to the short-chain dehydrogenases/reductases (SDR) family.</text>
</comment>
<dbReference type="Gene3D" id="3.40.50.720">
    <property type="entry name" value="NAD(P)-binding Rossmann-like Domain"/>
    <property type="match status" value="1"/>
</dbReference>
<reference evidence="5" key="1">
    <citation type="submission" date="2023-07" db="EMBL/GenBank/DDBJ databases">
        <title>Dyadobacter sp. nov 'subterranea' isolated from contaminted grondwater.</title>
        <authorList>
            <person name="Szabo I."/>
            <person name="Al-Omari J."/>
            <person name="Szerdahelyi S.G."/>
            <person name="Rado J."/>
        </authorList>
    </citation>
    <scope>NUCLEOTIDE SEQUENCE [LARGE SCALE GENOMIC DNA]</scope>
    <source>
        <strain evidence="5">UP-52</strain>
    </source>
</reference>
<dbReference type="RefSeq" id="WP_194119615.1">
    <property type="nucleotide sequence ID" value="NZ_JACYGY010000001.1"/>
</dbReference>